<sequence>MARDRLYLVAFQILSSLLPSPDSPTPETYDFLPSPLLSALVELSTLPDVLTQLLRNDSVTEWQRRSDSPGHSPYAYGLFEFDIFLPLQYPPVNPVCWLKTTGGKKVRFNPNLYAEGKICLSLLGTWSGASEEMSQPGQSTIVQVLLSISLMISGATITRSFYNEPGMSAMKDDERNTTCWANLNWIKDGKFKASIWSDIIVLHFLLERSKLASTL</sequence>
<dbReference type="GO" id="GO:0016740">
    <property type="term" value="F:transferase activity"/>
    <property type="evidence" value="ECO:0007669"/>
    <property type="project" value="UniProtKB-KW"/>
</dbReference>
<dbReference type="SMART" id="SM00212">
    <property type="entry name" value="UBCc"/>
    <property type="match status" value="1"/>
</dbReference>
<keyword evidence="1" id="KW-0808">Transferase</keyword>
<reference evidence="4 5" key="1">
    <citation type="submission" date="2019-07" db="EMBL/GenBank/DDBJ databases">
        <title>Rhodotorula toruloides NBRC10032 genome sequencing.</title>
        <authorList>
            <person name="Shida Y."/>
            <person name="Takaku H."/>
            <person name="Ogasawara W."/>
            <person name="Mori K."/>
        </authorList>
    </citation>
    <scope>NUCLEOTIDE SEQUENCE [LARGE SCALE GENOMIC DNA]</scope>
    <source>
        <strain evidence="4 5">NBRC10032</strain>
    </source>
</reference>
<dbReference type="Gene3D" id="3.10.110.10">
    <property type="entry name" value="Ubiquitin Conjugating Enzyme"/>
    <property type="match status" value="1"/>
</dbReference>
<dbReference type="PANTHER" id="PTHR46116:SF39">
    <property type="entry name" value="BACULOVIRAL IAP REPEAT-CONTAINING PROTEIN 6"/>
    <property type="match status" value="1"/>
</dbReference>
<organism evidence="4 5">
    <name type="scientific">Rhodotorula toruloides</name>
    <name type="common">Yeast</name>
    <name type="synonym">Rhodosporidium toruloides</name>
    <dbReference type="NCBI Taxonomy" id="5286"/>
    <lineage>
        <taxon>Eukaryota</taxon>
        <taxon>Fungi</taxon>
        <taxon>Dikarya</taxon>
        <taxon>Basidiomycota</taxon>
        <taxon>Pucciniomycotina</taxon>
        <taxon>Microbotryomycetes</taxon>
        <taxon>Sporidiobolales</taxon>
        <taxon>Sporidiobolaceae</taxon>
        <taxon>Rhodotorula</taxon>
    </lineage>
</organism>
<dbReference type="EMBL" id="BJWK01000028">
    <property type="protein sequence ID" value="GEM12832.1"/>
    <property type="molecule type" value="Genomic_DNA"/>
</dbReference>
<keyword evidence="2" id="KW-0833">Ubl conjugation pathway</keyword>
<evidence type="ECO:0000256" key="2">
    <source>
        <dbReference type="ARBA" id="ARBA00022786"/>
    </source>
</evidence>
<dbReference type="Pfam" id="PF00179">
    <property type="entry name" value="UQ_con"/>
    <property type="match status" value="1"/>
</dbReference>
<proteinExistence type="predicted"/>
<evidence type="ECO:0000256" key="1">
    <source>
        <dbReference type="ARBA" id="ARBA00022679"/>
    </source>
</evidence>
<dbReference type="PANTHER" id="PTHR46116">
    <property type="entry name" value="(E3-INDEPENDENT) E2 UBIQUITIN-CONJUGATING ENZYME"/>
    <property type="match status" value="1"/>
</dbReference>
<dbReference type="Proteomes" id="UP000321518">
    <property type="component" value="Unassembled WGS sequence"/>
</dbReference>
<dbReference type="AlphaFoldDB" id="A0A511KR34"/>
<protein>
    <submittedName>
        <fullName evidence="4">Baculoviral IAP repeat-containing protein 6</fullName>
    </submittedName>
</protein>
<evidence type="ECO:0000313" key="5">
    <source>
        <dbReference type="Proteomes" id="UP000321518"/>
    </source>
</evidence>
<dbReference type="InterPro" id="IPR016135">
    <property type="entry name" value="UBQ-conjugating_enzyme/RWD"/>
</dbReference>
<dbReference type="OrthoDB" id="47801at2759"/>
<comment type="caution">
    <text evidence="4">The sequence shown here is derived from an EMBL/GenBank/DDBJ whole genome shotgun (WGS) entry which is preliminary data.</text>
</comment>
<gene>
    <name evidence="4" type="ORF">Rt10032_c28g6849</name>
</gene>
<evidence type="ECO:0000313" key="4">
    <source>
        <dbReference type="EMBL" id="GEM12832.1"/>
    </source>
</evidence>
<dbReference type="InterPro" id="IPR000608">
    <property type="entry name" value="UBC"/>
</dbReference>
<accession>A0A511KR34</accession>
<name>A0A511KR34_RHOTO</name>
<feature type="domain" description="UBC core" evidence="3">
    <location>
        <begin position="31"/>
        <end position="191"/>
    </location>
</feature>
<evidence type="ECO:0000259" key="3">
    <source>
        <dbReference type="PROSITE" id="PS50127"/>
    </source>
</evidence>
<dbReference type="SUPFAM" id="SSF54495">
    <property type="entry name" value="UBC-like"/>
    <property type="match status" value="1"/>
</dbReference>
<dbReference type="PROSITE" id="PS50127">
    <property type="entry name" value="UBC_2"/>
    <property type="match status" value="1"/>
</dbReference>